<name>A0A8J7M241_9BACT</name>
<dbReference type="PROSITE" id="PS51918">
    <property type="entry name" value="RADICAL_SAM"/>
    <property type="match status" value="1"/>
</dbReference>
<gene>
    <name evidence="8" type="ORF">JFN93_21585</name>
</gene>
<comment type="caution">
    <text evidence="8">The sequence shown here is derived from an EMBL/GenBank/DDBJ whole genome shotgun (WGS) entry which is preliminary data.</text>
</comment>
<dbReference type="PANTHER" id="PTHR43409:SF16">
    <property type="entry name" value="SLR0320 PROTEIN"/>
    <property type="match status" value="1"/>
</dbReference>
<dbReference type="EMBL" id="JAEMHM010000022">
    <property type="protein sequence ID" value="MBJ6727313.1"/>
    <property type="molecule type" value="Genomic_DNA"/>
</dbReference>
<dbReference type="GO" id="GO:0003824">
    <property type="term" value="F:catalytic activity"/>
    <property type="evidence" value="ECO:0007669"/>
    <property type="project" value="InterPro"/>
</dbReference>
<dbReference type="InterPro" id="IPR006158">
    <property type="entry name" value="Cobalamin-bd"/>
</dbReference>
<dbReference type="CDD" id="cd02068">
    <property type="entry name" value="radical_SAM_B12_BD"/>
    <property type="match status" value="1"/>
</dbReference>
<dbReference type="RefSeq" id="WP_199386252.1">
    <property type="nucleotide sequence ID" value="NZ_JAEMHM010000022.1"/>
</dbReference>
<dbReference type="GO" id="GO:0005829">
    <property type="term" value="C:cytosol"/>
    <property type="evidence" value="ECO:0007669"/>
    <property type="project" value="TreeGrafter"/>
</dbReference>
<dbReference type="PANTHER" id="PTHR43409">
    <property type="entry name" value="ANAEROBIC MAGNESIUM-PROTOPORPHYRIN IX MONOMETHYL ESTER CYCLASE-RELATED"/>
    <property type="match status" value="1"/>
</dbReference>
<keyword evidence="3" id="KW-0479">Metal-binding</keyword>
<evidence type="ECO:0000256" key="1">
    <source>
        <dbReference type="ARBA" id="ARBA00001966"/>
    </source>
</evidence>
<reference evidence="8" key="1">
    <citation type="submission" date="2020-12" db="EMBL/GenBank/DDBJ databases">
        <title>Geomonas sp. Red875, isolated from river sediment.</title>
        <authorList>
            <person name="Xu Z."/>
            <person name="Zhang Z."/>
            <person name="Masuda Y."/>
            <person name="Itoh H."/>
            <person name="Senoo K."/>
        </authorList>
    </citation>
    <scope>NUCLEOTIDE SEQUENCE</scope>
    <source>
        <strain evidence="8">Red875</strain>
    </source>
</reference>
<evidence type="ECO:0000259" key="7">
    <source>
        <dbReference type="PROSITE" id="PS51918"/>
    </source>
</evidence>
<dbReference type="SUPFAM" id="SSF102114">
    <property type="entry name" value="Radical SAM enzymes"/>
    <property type="match status" value="1"/>
</dbReference>
<dbReference type="SFLD" id="SFLDG01082">
    <property type="entry name" value="B12-binding_domain_containing"/>
    <property type="match status" value="1"/>
</dbReference>
<dbReference type="GO" id="GO:0046872">
    <property type="term" value="F:metal ion binding"/>
    <property type="evidence" value="ECO:0007669"/>
    <property type="project" value="UniProtKB-KW"/>
</dbReference>
<dbReference type="InterPro" id="IPR051198">
    <property type="entry name" value="BchE-like"/>
</dbReference>
<organism evidence="8 9">
    <name type="scientific">Geomesophilobacter sediminis</name>
    <dbReference type="NCBI Taxonomy" id="2798584"/>
    <lineage>
        <taxon>Bacteria</taxon>
        <taxon>Pseudomonadati</taxon>
        <taxon>Thermodesulfobacteriota</taxon>
        <taxon>Desulfuromonadia</taxon>
        <taxon>Geobacterales</taxon>
        <taxon>Geobacteraceae</taxon>
        <taxon>Geomesophilobacter</taxon>
    </lineage>
</organism>
<dbReference type="InterPro" id="IPR006638">
    <property type="entry name" value="Elp3/MiaA/NifB-like_rSAM"/>
</dbReference>
<dbReference type="AlphaFoldDB" id="A0A8J7M241"/>
<feature type="domain" description="B12-binding" evidence="6">
    <location>
        <begin position="1"/>
        <end position="142"/>
    </location>
</feature>
<dbReference type="CDD" id="cd01335">
    <property type="entry name" value="Radical_SAM"/>
    <property type="match status" value="1"/>
</dbReference>
<dbReference type="SFLD" id="SFLDG01123">
    <property type="entry name" value="methyltransferase_(Class_B)"/>
    <property type="match status" value="1"/>
</dbReference>
<dbReference type="Gene3D" id="3.40.50.280">
    <property type="entry name" value="Cobalamin-binding domain"/>
    <property type="match status" value="1"/>
</dbReference>
<dbReference type="Proteomes" id="UP000636888">
    <property type="component" value="Unassembled WGS sequence"/>
</dbReference>
<dbReference type="SMART" id="SM00729">
    <property type="entry name" value="Elp3"/>
    <property type="match status" value="1"/>
</dbReference>
<protein>
    <submittedName>
        <fullName evidence="8">B12-binding domain-containing radical SAM protein</fullName>
    </submittedName>
</protein>
<dbReference type="InterPro" id="IPR007197">
    <property type="entry name" value="rSAM"/>
</dbReference>
<dbReference type="GO" id="GO:0051539">
    <property type="term" value="F:4 iron, 4 sulfur cluster binding"/>
    <property type="evidence" value="ECO:0007669"/>
    <property type="project" value="UniProtKB-KW"/>
</dbReference>
<evidence type="ECO:0000313" key="9">
    <source>
        <dbReference type="Proteomes" id="UP000636888"/>
    </source>
</evidence>
<evidence type="ECO:0000256" key="4">
    <source>
        <dbReference type="ARBA" id="ARBA00023004"/>
    </source>
</evidence>
<evidence type="ECO:0000259" key="6">
    <source>
        <dbReference type="PROSITE" id="PS51332"/>
    </source>
</evidence>
<keyword evidence="9" id="KW-1185">Reference proteome</keyword>
<dbReference type="Pfam" id="PF02310">
    <property type="entry name" value="B12-binding"/>
    <property type="match status" value="1"/>
</dbReference>
<keyword evidence="4" id="KW-0408">Iron</keyword>
<evidence type="ECO:0000256" key="5">
    <source>
        <dbReference type="ARBA" id="ARBA00023014"/>
    </source>
</evidence>
<evidence type="ECO:0000256" key="3">
    <source>
        <dbReference type="ARBA" id="ARBA00022723"/>
    </source>
</evidence>
<dbReference type="GO" id="GO:0031419">
    <property type="term" value="F:cobalamin binding"/>
    <property type="evidence" value="ECO:0007669"/>
    <property type="project" value="InterPro"/>
</dbReference>
<dbReference type="Pfam" id="PF04055">
    <property type="entry name" value="Radical_SAM"/>
    <property type="match status" value="1"/>
</dbReference>
<keyword evidence="5" id="KW-0411">Iron-sulfur</keyword>
<accession>A0A8J7M241</accession>
<proteinExistence type="predicted"/>
<evidence type="ECO:0000256" key="2">
    <source>
        <dbReference type="ARBA" id="ARBA00022691"/>
    </source>
</evidence>
<dbReference type="InterPro" id="IPR034466">
    <property type="entry name" value="Methyltransferase_Class_B"/>
</dbReference>
<dbReference type="SFLD" id="SFLDS00029">
    <property type="entry name" value="Radical_SAM"/>
    <property type="match status" value="1"/>
</dbReference>
<dbReference type="InterPro" id="IPR023404">
    <property type="entry name" value="rSAM_horseshoe"/>
</dbReference>
<evidence type="ECO:0000313" key="8">
    <source>
        <dbReference type="EMBL" id="MBJ6727313.1"/>
    </source>
</evidence>
<dbReference type="Gene3D" id="3.80.30.20">
    <property type="entry name" value="tm_1862 like domain"/>
    <property type="match status" value="1"/>
</dbReference>
<comment type="cofactor">
    <cofactor evidence="1">
        <name>[4Fe-4S] cluster</name>
        <dbReference type="ChEBI" id="CHEBI:49883"/>
    </cofactor>
</comment>
<dbReference type="InterPro" id="IPR058240">
    <property type="entry name" value="rSAM_sf"/>
</dbReference>
<dbReference type="PROSITE" id="PS51332">
    <property type="entry name" value="B12_BINDING"/>
    <property type="match status" value="1"/>
</dbReference>
<keyword evidence="2" id="KW-0949">S-adenosyl-L-methionine</keyword>
<sequence>MKSILVSIYQTTGFNQNYYYPLSLHYLKAYAKKELGDDVDISIENYNTVEASNHIIHDLLRRNPDVIAFSCYIWNIKKILGITHLLKGLNPALKIVLGGPQVTSTPDSILTENQSVDVIVRGEGEQTFAELLKHYVKDEPAIEEVRGISYRVDGEIRTNPPRPLIADLDDIPSPFDAAAYSESHDILIETQRGCPFECGFCSYHKNFKSVRCFSLERVKRDLKHLIDSGVKRLYLADPTFNLNPKRAKEILKYICSINKTASINTELRAELLDQETIDLLEQAGVGFLEIGLQSTNPATLKIIGRETNFAKFEQGIALLRKSPINYVIQLIIGLPGDSLSTFKTSMDYVLNLAPDKLQVFELQLLPGSALHDNAGEHGMLFHPTPPHIVVQNSTFSYTDMIRAKELFREAFLIYVRRNYAELAKLPGLKPSELIEAWSAWREATTGISLDEYERCNSAKRLRLFSRFIKEYLARNGSPARADSSKANCNLLTARIAYQGFRSSVRHALAGGWNGIIGKLTRSRSRGGYLDPIEDHPDH</sequence>
<feature type="domain" description="Radical SAM core" evidence="7">
    <location>
        <begin position="180"/>
        <end position="408"/>
    </location>
</feature>